<evidence type="ECO:0000313" key="3">
    <source>
        <dbReference type="Proteomes" id="UP000284057"/>
    </source>
</evidence>
<feature type="transmembrane region" description="Helical" evidence="1">
    <location>
        <begin position="104"/>
        <end position="121"/>
    </location>
</feature>
<proteinExistence type="predicted"/>
<dbReference type="Proteomes" id="UP000284057">
    <property type="component" value="Unassembled WGS sequence"/>
</dbReference>
<keyword evidence="1" id="KW-0812">Transmembrane</keyword>
<dbReference type="Pfam" id="PF08592">
    <property type="entry name" value="Anthrone_oxy"/>
    <property type="match status" value="1"/>
</dbReference>
<feature type="transmembrane region" description="Helical" evidence="1">
    <location>
        <begin position="23"/>
        <end position="45"/>
    </location>
</feature>
<feature type="transmembrane region" description="Helical" evidence="1">
    <location>
        <begin position="73"/>
        <end position="98"/>
    </location>
</feature>
<feature type="transmembrane region" description="Helical" evidence="1">
    <location>
        <begin position="160"/>
        <end position="179"/>
    </location>
</feature>
<sequence length="180" mass="19077">MRPAQPLGSPPPSSGGSAMPDSVFFALTLASAVSAGLMAGIYFAFSSMVMPGLRRLQPGEAVRSMQAINAAVINPWFLTAFLGSAVLSLVSVVLAFVRWGEEEAIYLLIAGLLLVFGSLGLTRGYHIPRNNALALVDPDAPEAKERWETYDAEWTSWNHIRAVASLASAILFAAGLAAVE</sequence>
<keyword evidence="1" id="KW-0472">Membrane</keyword>
<gene>
    <name evidence="2" type="ORF">DY240_06100</name>
</gene>
<organism evidence="2 3">
    <name type="scientific">Jiangella rhizosphaerae</name>
    <dbReference type="NCBI Taxonomy" id="2293569"/>
    <lineage>
        <taxon>Bacteria</taxon>
        <taxon>Bacillati</taxon>
        <taxon>Actinomycetota</taxon>
        <taxon>Actinomycetes</taxon>
        <taxon>Jiangellales</taxon>
        <taxon>Jiangellaceae</taxon>
        <taxon>Jiangella</taxon>
    </lineage>
</organism>
<evidence type="ECO:0000256" key="1">
    <source>
        <dbReference type="SAM" id="Phobius"/>
    </source>
</evidence>
<dbReference type="EMBL" id="QUAL01000052">
    <property type="protein sequence ID" value="RIQ31918.1"/>
    <property type="molecule type" value="Genomic_DNA"/>
</dbReference>
<keyword evidence="1" id="KW-1133">Transmembrane helix</keyword>
<protein>
    <submittedName>
        <fullName evidence="2">DUF1772 domain-containing protein</fullName>
    </submittedName>
</protein>
<reference evidence="2 3" key="1">
    <citation type="submission" date="2018-09" db="EMBL/GenBank/DDBJ databases">
        <title>Isolation, diversity and antifungal activity of actinobacteria from wheat.</title>
        <authorList>
            <person name="Han C."/>
        </authorList>
    </citation>
    <scope>NUCLEOTIDE SEQUENCE [LARGE SCALE GENOMIC DNA]</scope>
    <source>
        <strain evidence="2 3">NEAU-YY265</strain>
    </source>
</reference>
<accession>A0A418KUZ3</accession>
<dbReference type="InterPro" id="IPR013901">
    <property type="entry name" value="Anthrone_oxy"/>
</dbReference>
<evidence type="ECO:0000313" key="2">
    <source>
        <dbReference type="EMBL" id="RIQ31918.1"/>
    </source>
</evidence>
<keyword evidence="3" id="KW-1185">Reference proteome</keyword>
<name>A0A418KUZ3_9ACTN</name>
<comment type="caution">
    <text evidence="2">The sequence shown here is derived from an EMBL/GenBank/DDBJ whole genome shotgun (WGS) entry which is preliminary data.</text>
</comment>
<dbReference type="AlphaFoldDB" id="A0A418KUZ3"/>